<dbReference type="EMBL" id="MRTF01000008">
    <property type="protein sequence ID" value="OME90033.1"/>
    <property type="molecule type" value="Genomic_DNA"/>
</dbReference>
<evidence type="ECO:0000313" key="1">
    <source>
        <dbReference type="EMBL" id="OME90033.1"/>
    </source>
</evidence>
<organism evidence="1 2">
    <name type="scientific">Paenibacillus lautus</name>
    <name type="common">Bacillus lautus</name>
    <dbReference type="NCBI Taxonomy" id="1401"/>
    <lineage>
        <taxon>Bacteria</taxon>
        <taxon>Bacillati</taxon>
        <taxon>Bacillota</taxon>
        <taxon>Bacilli</taxon>
        <taxon>Bacillales</taxon>
        <taxon>Paenibacillaceae</taxon>
        <taxon>Paenibacillus</taxon>
    </lineage>
</organism>
<dbReference type="Proteomes" id="UP000187074">
    <property type="component" value="Unassembled WGS sequence"/>
</dbReference>
<evidence type="ECO:0000313" key="2">
    <source>
        <dbReference type="Proteomes" id="UP000187074"/>
    </source>
</evidence>
<sequence>MNNNNGKVMCERLATDSLIPIIQAVNPSKVLPDGGDMNNVELSIDKIAVEYHGVTVNSIINWYFPILPKPEIPERR</sequence>
<accession>A0A1R1AWG3</accession>
<comment type="caution">
    <text evidence="1">The sequence shown here is derived from an EMBL/GenBank/DDBJ whole genome shotgun (WGS) entry which is preliminary data.</text>
</comment>
<reference evidence="1 2" key="1">
    <citation type="submission" date="2016-11" db="EMBL/GenBank/DDBJ databases">
        <title>Paenibacillus species isolates.</title>
        <authorList>
            <person name="Beno S.M."/>
        </authorList>
    </citation>
    <scope>NUCLEOTIDE SEQUENCE [LARGE SCALE GENOMIC DNA]</scope>
    <source>
        <strain evidence="1 2">FSL F4-0100</strain>
    </source>
</reference>
<name>A0A1R1AWG3_PAELA</name>
<proteinExistence type="predicted"/>
<protein>
    <submittedName>
        <fullName evidence="1">Uncharacterized protein</fullName>
    </submittedName>
</protein>
<dbReference type="AlphaFoldDB" id="A0A1R1AWG3"/>
<dbReference type="STRING" id="1401.BK123_22265"/>
<gene>
    <name evidence="1" type="ORF">BK123_22265</name>
</gene>